<keyword evidence="2" id="KW-1185">Reference proteome</keyword>
<dbReference type="CDD" id="cd04305">
    <property type="entry name" value="HAD_Neu5Ac-Pase_like"/>
    <property type="match status" value="1"/>
</dbReference>
<proteinExistence type="predicted"/>
<gene>
    <name evidence="1" type="ORF">B0188_02530</name>
</gene>
<accession>A0A1T0B896</accession>
<sequence>MKYSWIFFDADETLFSFNSFAGLQKLFSQYQIDFTSQDYDEFQRVNKPLWVQYQNGEISARQLQITRFANWAAKLQESPETLNSNYLIAMSDVCKPLEGVIETLDILVKRAKLGIITNGFTELQQIRLEKNGLSDYFQFVTVSEQLGIAKPNPQIFQYSLDKMNIQDSKQVLMVGDSLESDILGGKNAGLDTCWLSYQRKNETEIKPTYSINKFQELLNIVL</sequence>
<dbReference type="Pfam" id="PF00702">
    <property type="entry name" value="Hydrolase"/>
    <property type="match status" value="1"/>
</dbReference>
<dbReference type="OrthoDB" id="148966at2"/>
<reference evidence="1 2" key="1">
    <citation type="submission" date="2017-02" db="EMBL/GenBank/DDBJ databases">
        <title>Draft genome sequence of Haemophilus felis CCUG 31170 type strain.</title>
        <authorList>
            <person name="Engstrom-Jakobsson H."/>
            <person name="Salva-Serra F."/>
            <person name="Thorell K."/>
            <person name="Gonzales-Siles L."/>
            <person name="Karlsson R."/>
            <person name="Boulund F."/>
            <person name="Engstrand L."/>
            <person name="Kristiansson E."/>
            <person name="Moore E."/>
        </authorList>
    </citation>
    <scope>NUCLEOTIDE SEQUENCE [LARGE SCALE GENOMIC DNA]</scope>
    <source>
        <strain evidence="1 2">CCUG 31170</strain>
    </source>
</reference>
<dbReference type="Gene3D" id="1.10.150.240">
    <property type="entry name" value="Putative phosphatase, domain 2"/>
    <property type="match status" value="1"/>
</dbReference>
<dbReference type="STRING" id="123822.B0188_02530"/>
<comment type="caution">
    <text evidence="1">The sequence shown here is derived from an EMBL/GenBank/DDBJ whole genome shotgun (WGS) entry which is preliminary data.</text>
</comment>
<dbReference type="InterPro" id="IPR023198">
    <property type="entry name" value="PGP-like_dom2"/>
</dbReference>
<dbReference type="PANTHER" id="PTHR47478">
    <property type="match status" value="1"/>
</dbReference>
<dbReference type="Proteomes" id="UP000190023">
    <property type="component" value="Unassembled WGS sequence"/>
</dbReference>
<dbReference type="SFLD" id="SFLDG01129">
    <property type="entry name" value="C1.5:_HAD__Beta-PGM__Phosphata"/>
    <property type="match status" value="1"/>
</dbReference>
<evidence type="ECO:0000313" key="2">
    <source>
        <dbReference type="Proteomes" id="UP000190023"/>
    </source>
</evidence>
<dbReference type="PANTHER" id="PTHR47478:SF1">
    <property type="entry name" value="PYRIMIDINE 5'-NUCLEOTIDASE YJJG"/>
    <property type="match status" value="1"/>
</dbReference>
<name>A0A1T0B896_9PAST</name>
<dbReference type="InterPro" id="IPR011951">
    <property type="entry name" value="HAD-SF_hydro_IA_YjjG/PynA"/>
</dbReference>
<dbReference type="EMBL" id="MUYB01000009">
    <property type="protein sequence ID" value="OOS06212.1"/>
    <property type="molecule type" value="Genomic_DNA"/>
</dbReference>
<dbReference type="InterPro" id="IPR036412">
    <property type="entry name" value="HAD-like_sf"/>
</dbReference>
<protein>
    <submittedName>
        <fullName evidence="1">Noncanonical pyrimidine nucleotidase, YjjG family</fullName>
    </submittedName>
</protein>
<evidence type="ECO:0000313" key="1">
    <source>
        <dbReference type="EMBL" id="OOS06212.1"/>
    </source>
</evidence>
<dbReference type="NCBIfam" id="TIGR01549">
    <property type="entry name" value="HAD-SF-IA-v1"/>
    <property type="match status" value="1"/>
</dbReference>
<organism evidence="1 2">
    <name type="scientific">[Haemophilus] felis</name>
    <dbReference type="NCBI Taxonomy" id="123822"/>
    <lineage>
        <taxon>Bacteria</taxon>
        <taxon>Pseudomonadati</taxon>
        <taxon>Pseudomonadota</taxon>
        <taxon>Gammaproteobacteria</taxon>
        <taxon>Pasteurellales</taxon>
        <taxon>Pasteurellaceae</taxon>
    </lineage>
</organism>
<dbReference type="SUPFAM" id="SSF56784">
    <property type="entry name" value="HAD-like"/>
    <property type="match status" value="1"/>
</dbReference>
<dbReference type="InterPro" id="IPR006439">
    <property type="entry name" value="HAD-SF_hydro_IA"/>
</dbReference>
<dbReference type="SFLD" id="SFLDS00003">
    <property type="entry name" value="Haloacid_Dehalogenase"/>
    <property type="match status" value="1"/>
</dbReference>
<dbReference type="NCBIfam" id="TIGR02254">
    <property type="entry name" value="YjjG_YfnB"/>
    <property type="match status" value="1"/>
</dbReference>
<dbReference type="NCBIfam" id="TIGR01509">
    <property type="entry name" value="HAD-SF-IA-v3"/>
    <property type="match status" value="1"/>
</dbReference>
<dbReference type="InterPro" id="IPR052550">
    <property type="entry name" value="Pyrimidine_5'-ntase_YjjG"/>
</dbReference>
<dbReference type="PRINTS" id="PR00413">
    <property type="entry name" value="HADHALOGNASE"/>
</dbReference>
<dbReference type="GO" id="GO:0008253">
    <property type="term" value="F:5'-nucleotidase activity"/>
    <property type="evidence" value="ECO:0007669"/>
    <property type="project" value="InterPro"/>
</dbReference>
<dbReference type="SFLD" id="SFLDG01135">
    <property type="entry name" value="C1.5.6:_HAD__Beta-PGM__Phospha"/>
    <property type="match status" value="1"/>
</dbReference>
<dbReference type="NCBIfam" id="NF006976">
    <property type="entry name" value="PRK09449.1"/>
    <property type="match status" value="1"/>
</dbReference>
<dbReference type="AlphaFoldDB" id="A0A1T0B896"/>
<dbReference type="Gene3D" id="3.40.50.1000">
    <property type="entry name" value="HAD superfamily/HAD-like"/>
    <property type="match status" value="1"/>
</dbReference>
<dbReference type="InterPro" id="IPR023214">
    <property type="entry name" value="HAD_sf"/>
</dbReference>